<dbReference type="EMBL" id="FRCZ01000003">
    <property type="protein sequence ID" value="SHN10626.1"/>
    <property type="molecule type" value="Genomic_DNA"/>
</dbReference>
<sequence>MITKFTITEQDFVALQENLLLHSKFFIKYIKITQWLFSISVFLLLSIFLFRSMLYSYEWSFSWFEFASIILVSFLFFYFFPRFFRWAILLIFRKVYRKNKPVGILGPQTITIKEDGLERIIKNKQDFFNWEQFVKLRSDEHRYFLYLSDVQAVILKKKTTNLNDEETEQYHKLIQSKFSGSNT</sequence>
<name>A0A1M7P287_9BACI</name>
<feature type="transmembrane region" description="Helical" evidence="1">
    <location>
        <begin position="35"/>
        <end position="54"/>
    </location>
</feature>
<evidence type="ECO:0000313" key="3">
    <source>
        <dbReference type="EMBL" id="SHN10626.1"/>
    </source>
</evidence>
<accession>A0A1M7P287</accession>
<dbReference type="InterPro" id="IPR025588">
    <property type="entry name" value="YcxB-like_C"/>
</dbReference>
<dbReference type="Pfam" id="PF14317">
    <property type="entry name" value="YcxB"/>
    <property type="match status" value="1"/>
</dbReference>
<protein>
    <recommendedName>
        <fullName evidence="2">YcxB-like C-terminal domain-containing protein</fullName>
    </recommendedName>
</protein>
<organism evidence="3 4">
    <name type="scientific">Gracilibacillus kekensis</name>
    <dbReference type="NCBI Taxonomy" id="1027249"/>
    <lineage>
        <taxon>Bacteria</taxon>
        <taxon>Bacillati</taxon>
        <taxon>Bacillota</taxon>
        <taxon>Bacilli</taxon>
        <taxon>Bacillales</taxon>
        <taxon>Bacillaceae</taxon>
        <taxon>Gracilibacillus</taxon>
    </lineage>
</organism>
<keyword evidence="1" id="KW-1133">Transmembrane helix</keyword>
<reference evidence="3 4" key="1">
    <citation type="submission" date="2016-11" db="EMBL/GenBank/DDBJ databases">
        <authorList>
            <person name="Jaros S."/>
            <person name="Januszkiewicz K."/>
            <person name="Wedrychowicz H."/>
        </authorList>
    </citation>
    <scope>NUCLEOTIDE SEQUENCE [LARGE SCALE GENOMIC DNA]</scope>
    <source>
        <strain evidence="3 4">CGMCC 1.10681</strain>
    </source>
</reference>
<keyword evidence="4" id="KW-1185">Reference proteome</keyword>
<dbReference type="AlphaFoldDB" id="A0A1M7P287"/>
<keyword evidence="1" id="KW-0812">Transmembrane</keyword>
<keyword evidence="1" id="KW-0472">Membrane</keyword>
<gene>
    <name evidence="3" type="ORF">SAMN05216179_1919</name>
</gene>
<evidence type="ECO:0000256" key="1">
    <source>
        <dbReference type="SAM" id="Phobius"/>
    </source>
</evidence>
<feature type="transmembrane region" description="Helical" evidence="1">
    <location>
        <begin position="66"/>
        <end position="92"/>
    </location>
</feature>
<dbReference type="Proteomes" id="UP000184184">
    <property type="component" value="Unassembled WGS sequence"/>
</dbReference>
<evidence type="ECO:0000259" key="2">
    <source>
        <dbReference type="Pfam" id="PF14317"/>
    </source>
</evidence>
<evidence type="ECO:0000313" key="4">
    <source>
        <dbReference type="Proteomes" id="UP000184184"/>
    </source>
</evidence>
<feature type="domain" description="YcxB-like C-terminal" evidence="2">
    <location>
        <begin position="113"/>
        <end position="160"/>
    </location>
</feature>
<proteinExistence type="predicted"/>